<dbReference type="PANTHER" id="PTHR24223">
    <property type="entry name" value="ATP-BINDING CASSETTE SUB-FAMILY C"/>
    <property type="match status" value="1"/>
</dbReference>
<feature type="transmembrane region" description="Helical" evidence="7">
    <location>
        <begin position="20"/>
        <end position="53"/>
    </location>
</feature>
<name>A0A8S3ZGU4_9EUPU</name>
<accession>A0A8S3ZGU4</accession>
<dbReference type="InterPro" id="IPR036640">
    <property type="entry name" value="ABC1_TM_sf"/>
</dbReference>
<keyword evidence="4" id="KW-0067">ATP-binding</keyword>
<feature type="non-terminal residue" evidence="9">
    <location>
        <position position="196"/>
    </location>
</feature>
<keyword evidence="2 7" id="KW-0812">Transmembrane</keyword>
<feature type="domain" description="ABC transmembrane type-1" evidence="8">
    <location>
        <begin position="1"/>
        <end position="179"/>
    </location>
</feature>
<gene>
    <name evidence="9" type="ORF">CUNI_LOCUS12468</name>
</gene>
<evidence type="ECO:0000313" key="10">
    <source>
        <dbReference type="Proteomes" id="UP000678393"/>
    </source>
</evidence>
<dbReference type="InterPro" id="IPR050173">
    <property type="entry name" value="ABC_transporter_C-like"/>
</dbReference>
<reference evidence="9" key="1">
    <citation type="submission" date="2021-04" db="EMBL/GenBank/DDBJ databases">
        <authorList>
            <consortium name="Molecular Ecology Group"/>
        </authorList>
    </citation>
    <scope>NUCLEOTIDE SEQUENCE</scope>
</reference>
<evidence type="ECO:0000259" key="8">
    <source>
        <dbReference type="PROSITE" id="PS50929"/>
    </source>
</evidence>
<keyword evidence="6 7" id="KW-0472">Membrane</keyword>
<dbReference type="Gene3D" id="1.20.1560.10">
    <property type="entry name" value="ABC transporter type 1, transmembrane domain"/>
    <property type="match status" value="1"/>
</dbReference>
<keyword evidence="3" id="KW-0547">Nucleotide-binding</keyword>
<keyword evidence="1" id="KW-0813">Transport</keyword>
<evidence type="ECO:0000313" key="9">
    <source>
        <dbReference type="EMBL" id="CAG5126910.1"/>
    </source>
</evidence>
<protein>
    <recommendedName>
        <fullName evidence="8">ABC transmembrane type-1 domain-containing protein</fullName>
    </recommendedName>
</protein>
<evidence type="ECO:0000256" key="1">
    <source>
        <dbReference type="ARBA" id="ARBA00022448"/>
    </source>
</evidence>
<evidence type="ECO:0000256" key="6">
    <source>
        <dbReference type="ARBA" id="ARBA00023136"/>
    </source>
</evidence>
<dbReference type="EMBL" id="CAJHNH020002492">
    <property type="protein sequence ID" value="CAG5126910.1"/>
    <property type="molecule type" value="Genomic_DNA"/>
</dbReference>
<dbReference type="SUPFAM" id="SSF90123">
    <property type="entry name" value="ABC transporter transmembrane region"/>
    <property type="match status" value="1"/>
</dbReference>
<dbReference type="OrthoDB" id="6500128at2759"/>
<dbReference type="Proteomes" id="UP000678393">
    <property type="component" value="Unassembled WGS sequence"/>
</dbReference>
<evidence type="ECO:0000256" key="5">
    <source>
        <dbReference type="ARBA" id="ARBA00022989"/>
    </source>
</evidence>
<dbReference type="GO" id="GO:0005524">
    <property type="term" value="F:ATP binding"/>
    <property type="evidence" value="ECO:0007669"/>
    <property type="project" value="UniProtKB-KW"/>
</dbReference>
<comment type="caution">
    <text evidence="9">The sequence shown here is derived from an EMBL/GenBank/DDBJ whole genome shotgun (WGS) entry which is preliminary data.</text>
</comment>
<dbReference type="Pfam" id="PF00664">
    <property type="entry name" value="ABC_membrane"/>
    <property type="match status" value="1"/>
</dbReference>
<dbReference type="GO" id="GO:0016020">
    <property type="term" value="C:membrane"/>
    <property type="evidence" value="ECO:0007669"/>
    <property type="project" value="InterPro"/>
</dbReference>
<evidence type="ECO:0000256" key="2">
    <source>
        <dbReference type="ARBA" id="ARBA00022692"/>
    </source>
</evidence>
<evidence type="ECO:0000256" key="4">
    <source>
        <dbReference type="ARBA" id="ARBA00022840"/>
    </source>
</evidence>
<proteinExistence type="predicted"/>
<sequence length="196" mass="21745">LSKDVDTVDSVIPVCLNDSLVIVSVAVMVIVIIVVQTPILIAVLVPICIAFFIIQRYHRRTVRQLKRIESNTRSPVFTHLSETFTGAVIIRAYGATQRFIRELEERVDLNQLPSFTSQAAYSWLQLGVDGLANAIVFLSSIFVILASGDGGDIGLSVSTTLQVSSMLTYLIRQINDFESSIVSVERLTEYSHIEQE</sequence>
<feature type="non-terminal residue" evidence="9">
    <location>
        <position position="1"/>
    </location>
</feature>
<organism evidence="9 10">
    <name type="scientific">Candidula unifasciata</name>
    <dbReference type="NCBI Taxonomy" id="100452"/>
    <lineage>
        <taxon>Eukaryota</taxon>
        <taxon>Metazoa</taxon>
        <taxon>Spiralia</taxon>
        <taxon>Lophotrochozoa</taxon>
        <taxon>Mollusca</taxon>
        <taxon>Gastropoda</taxon>
        <taxon>Heterobranchia</taxon>
        <taxon>Euthyneura</taxon>
        <taxon>Panpulmonata</taxon>
        <taxon>Eupulmonata</taxon>
        <taxon>Stylommatophora</taxon>
        <taxon>Helicina</taxon>
        <taxon>Helicoidea</taxon>
        <taxon>Geomitridae</taxon>
        <taxon>Candidula</taxon>
    </lineage>
</organism>
<dbReference type="InterPro" id="IPR011527">
    <property type="entry name" value="ABC1_TM_dom"/>
</dbReference>
<keyword evidence="10" id="KW-1185">Reference proteome</keyword>
<keyword evidence="5 7" id="KW-1133">Transmembrane helix</keyword>
<dbReference type="AlphaFoldDB" id="A0A8S3ZGU4"/>
<evidence type="ECO:0000256" key="7">
    <source>
        <dbReference type="SAM" id="Phobius"/>
    </source>
</evidence>
<dbReference type="PROSITE" id="PS50929">
    <property type="entry name" value="ABC_TM1F"/>
    <property type="match status" value="1"/>
</dbReference>
<dbReference type="GO" id="GO:0140359">
    <property type="term" value="F:ABC-type transporter activity"/>
    <property type="evidence" value="ECO:0007669"/>
    <property type="project" value="InterPro"/>
</dbReference>
<evidence type="ECO:0000256" key="3">
    <source>
        <dbReference type="ARBA" id="ARBA00022741"/>
    </source>
</evidence>